<dbReference type="PROSITE" id="PS51257">
    <property type="entry name" value="PROKAR_LIPOPROTEIN"/>
    <property type="match status" value="1"/>
</dbReference>
<dbReference type="NCBIfam" id="TIGR02001">
    <property type="entry name" value="gcw_chp"/>
    <property type="match status" value="1"/>
</dbReference>
<dbReference type="EMBL" id="SJTG01000004">
    <property type="protein sequence ID" value="TCI08288.1"/>
    <property type="molecule type" value="Genomic_DNA"/>
</dbReference>
<feature type="signal peptide" evidence="1">
    <location>
        <begin position="1"/>
        <end position="25"/>
    </location>
</feature>
<evidence type="ECO:0008006" key="4">
    <source>
        <dbReference type="Google" id="ProtNLM"/>
    </source>
</evidence>
<proteinExistence type="predicted"/>
<dbReference type="AlphaFoldDB" id="A0A4R0YLH2"/>
<keyword evidence="1" id="KW-0732">Signal</keyword>
<protein>
    <recommendedName>
        <fullName evidence="4">Choline dehydrogenase</fullName>
    </recommendedName>
</protein>
<evidence type="ECO:0000313" key="2">
    <source>
        <dbReference type="EMBL" id="TCI08288.1"/>
    </source>
</evidence>
<gene>
    <name evidence="2" type="ORF">EZM97_27005</name>
</gene>
<sequence>MNYRSSLPLSLLAALGCLASTSADAETTVTGNVAVTSDYLFRGLTQTWAHPAIQGGADLSLDNGFAAGTWASSVSDHSYPHGSMEWDVYASYGTSFGKDWSWRAGVYGYLYPGAELSLPGMHRRSFDTAEANVSLTWKYVTLKYNQALTDYFGVDVEQGYRGDSRGTSYLQVDASVPLSDAWSLLLHAGHTHYTTTLVTPLANGARDPGYSDASVAAKYQISTHVAVTAGLSYADNHDFYGKTCSFMQASTCRDVGGSRVFVTLQGTF</sequence>
<comment type="caution">
    <text evidence="2">The sequence shown here is derived from an EMBL/GenBank/DDBJ whole genome shotgun (WGS) entry which is preliminary data.</text>
</comment>
<organism evidence="2 3">
    <name type="scientific">Dyella soli</name>
    <dbReference type="NCBI Taxonomy" id="522319"/>
    <lineage>
        <taxon>Bacteria</taxon>
        <taxon>Pseudomonadati</taxon>
        <taxon>Pseudomonadota</taxon>
        <taxon>Gammaproteobacteria</taxon>
        <taxon>Lysobacterales</taxon>
        <taxon>Rhodanobacteraceae</taxon>
        <taxon>Dyella</taxon>
    </lineage>
</organism>
<reference evidence="2 3" key="1">
    <citation type="submission" date="2019-02" db="EMBL/GenBank/DDBJ databases">
        <title>Dyella amyloliquefaciens sp. nov., isolated from forest soil.</title>
        <authorList>
            <person name="Gao Z.-H."/>
            <person name="Qiu L.-H."/>
        </authorList>
    </citation>
    <scope>NUCLEOTIDE SEQUENCE [LARGE SCALE GENOMIC DNA]</scope>
    <source>
        <strain evidence="2 3">KACC 12747</strain>
    </source>
</reference>
<accession>A0A4R0YLH2</accession>
<evidence type="ECO:0000256" key="1">
    <source>
        <dbReference type="SAM" id="SignalP"/>
    </source>
</evidence>
<feature type="chain" id="PRO_5020435026" description="Choline dehydrogenase" evidence="1">
    <location>
        <begin position="26"/>
        <end position="268"/>
    </location>
</feature>
<dbReference type="Pfam" id="PF09694">
    <property type="entry name" value="Gcw_chp"/>
    <property type="match status" value="1"/>
</dbReference>
<name>A0A4R0YLH2_9GAMM</name>
<dbReference type="RefSeq" id="WP_131151770.1">
    <property type="nucleotide sequence ID" value="NZ_SJTG01000004.1"/>
</dbReference>
<dbReference type="InterPro" id="IPR010239">
    <property type="entry name" value="CHP02001"/>
</dbReference>
<dbReference type="Proteomes" id="UP000291822">
    <property type="component" value="Unassembled WGS sequence"/>
</dbReference>
<keyword evidence="3" id="KW-1185">Reference proteome</keyword>
<evidence type="ECO:0000313" key="3">
    <source>
        <dbReference type="Proteomes" id="UP000291822"/>
    </source>
</evidence>